<name>A0AAN8ADP7_ELEMC</name>
<evidence type="ECO:0000256" key="1">
    <source>
        <dbReference type="SAM" id="MobiDB-lite"/>
    </source>
</evidence>
<keyword evidence="3" id="KW-1185">Reference proteome</keyword>
<reference evidence="2 3" key="2">
    <citation type="journal article" date="2023" name="Mol. Biol. Evol.">
        <title>Genomics of Secondarily Temperate Adaptation in the Only Non-Antarctic Icefish.</title>
        <authorList>
            <person name="Rivera-Colon A.G."/>
            <person name="Rayamajhi N."/>
            <person name="Minhas B.F."/>
            <person name="Madrigal G."/>
            <person name="Bilyk K.T."/>
            <person name="Yoon V."/>
            <person name="Hune M."/>
            <person name="Gregory S."/>
            <person name="Cheng C.H.C."/>
            <person name="Catchen J.M."/>
        </authorList>
    </citation>
    <scope>NUCLEOTIDE SEQUENCE [LARGE SCALE GENOMIC DNA]</scope>
    <source>
        <strain evidence="2">JMC-PN-2008</strain>
    </source>
</reference>
<proteinExistence type="predicted"/>
<dbReference type="Proteomes" id="UP001346869">
    <property type="component" value="Unassembled WGS sequence"/>
</dbReference>
<accession>A0AAN8ADP7</accession>
<dbReference type="AlphaFoldDB" id="A0AAN8ADP7"/>
<organism evidence="2 3">
    <name type="scientific">Eleginops maclovinus</name>
    <name type="common">Patagonian blennie</name>
    <name type="synonym">Eleginus maclovinus</name>
    <dbReference type="NCBI Taxonomy" id="56733"/>
    <lineage>
        <taxon>Eukaryota</taxon>
        <taxon>Metazoa</taxon>
        <taxon>Chordata</taxon>
        <taxon>Craniata</taxon>
        <taxon>Vertebrata</taxon>
        <taxon>Euteleostomi</taxon>
        <taxon>Actinopterygii</taxon>
        <taxon>Neopterygii</taxon>
        <taxon>Teleostei</taxon>
        <taxon>Neoteleostei</taxon>
        <taxon>Acanthomorphata</taxon>
        <taxon>Eupercaria</taxon>
        <taxon>Perciformes</taxon>
        <taxon>Notothenioidei</taxon>
        <taxon>Eleginopidae</taxon>
        <taxon>Eleginops</taxon>
    </lineage>
</organism>
<evidence type="ECO:0000313" key="2">
    <source>
        <dbReference type="EMBL" id="KAK5858926.1"/>
    </source>
</evidence>
<evidence type="ECO:0000313" key="3">
    <source>
        <dbReference type="Proteomes" id="UP001346869"/>
    </source>
</evidence>
<protein>
    <submittedName>
        <fullName evidence="2">Uncharacterized protein</fullName>
    </submittedName>
</protein>
<reference evidence="2 3" key="1">
    <citation type="journal article" date="2023" name="Genes (Basel)">
        <title>Chromosome-Level Genome Assembly and Circadian Gene Repertoire of the Patagonia Blennie Eleginops maclovinus-The Closest Ancestral Proxy of Antarctic Cryonotothenioids.</title>
        <authorList>
            <person name="Cheng C.C."/>
            <person name="Rivera-Colon A.G."/>
            <person name="Minhas B.F."/>
            <person name="Wilson L."/>
            <person name="Rayamajhi N."/>
            <person name="Vargas-Chacoff L."/>
            <person name="Catchen J.M."/>
        </authorList>
    </citation>
    <scope>NUCLEOTIDE SEQUENCE [LARGE SCALE GENOMIC DNA]</scope>
    <source>
        <strain evidence="2">JMC-PN-2008</strain>
    </source>
</reference>
<dbReference type="EMBL" id="JAUZQC010000015">
    <property type="protein sequence ID" value="KAK5858926.1"/>
    <property type="molecule type" value="Genomic_DNA"/>
</dbReference>
<comment type="caution">
    <text evidence="2">The sequence shown here is derived from an EMBL/GenBank/DDBJ whole genome shotgun (WGS) entry which is preliminary data.</text>
</comment>
<sequence length="104" mass="11308">MPVLDTRHLLAFPRGMLDAAKGGGVMGREGGSKGGRELQAGIKGGAVKEVKGSRRDDLTTCYNRISLFFRVGPKPREVISGRTWSPHQAMPNATGHSHRDQQVR</sequence>
<gene>
    <name evidence="2" type="ORF">PBY51_003034</name>
</gene>
<feature type="region of interest" description="Disordered" evidence="1">
    <location>
        <begin position="77"/>
        <end position="104"/>
    </location>
</feature>